<dbReference type="InterPro" id="IPR053134">
    <property type="entry name" value="RNA-dir_DNA_polymerase"/>
</dbReference>
<dbReference type="AlphaFoldDB" id="A0AAW1RM61"/>
<evidence type="ECO:0000313" key="2">
    <source>
        <dbReference type="EMBL" id="KAK9834773.1"/>
    </source>
</evidence>
<evidence type="ECO:0000256" key="1">
    <source>
        <dbReference type="SAM" id="MobiDB-lite"/>
    </source>
</evidence>
<gene>
    <name evidence="2" type="ORF">WJX74_010149</name>
</gene>
<dbReference type="PANTHER" id="PTHR24559">
    <property type="entry name" value="TRANSPOSON TY3-I GAG-POL POLYPROTEIN"/>
    <property type="match status" value="1"/>
</dbReference>
<comment type="caution">
    <text evidence="2">The sequence shown here is derived from an EMBL/GenBank/DDBJ whole genome shotgun (WGS) entry which is preliminary data.</text>
</comment>
<sequence length="301" mass="32823">MGLPLGLSVIYHGPMTAPDAAYMTTMMSQDAYELSNVLIMVIVTLAARRQQEAGMISDDPRARRNADLYILRVCSCRSRTRSRPLAAVPEPSQYTCTAELDLEAQRVDALDQRLANVDLPRSEIVAAGKRIACIARAAIATVLALQSPPAPNADHSLEGTAAAPAQRSMSSYSRTAISATGACELQEMPVSIAEVSYGSELSAQEKTEAKGLVSTFADVWAWKDDEVNTTSEIAHHIDTGNQEPIKQRPYRLSKHEEEIVDAEVQKWLQQDIVEPSQSPWASPVVLVPKKKINPDDPTDGQ</sequence>
<name>A0AAW1RM61_9CHLO</name>
<organism evidence="2 3">
    <name type="scientific">Apatococcus lobatus</name>
    <dbReference type="NCBI Taxonomy" id="904363"/>
    <lineage>
        <taxon>Eukaryota</taxon>
        <taxon>Viridiplantae</taxon>
        <taxon>Chlorophyta</taxon>
        <taxon>core chlorophytes</taxon>
        <taxon>Trebouxiophyceae</taxon>
        <taxon>Chlorellales</taxon>
        <taxon>Chlorellaceae</taxon>
        <taxon>Apatococcus</taxon>
    </lineage>
</organism>
<proteinExistence type="predicted"/>
<dbReference type="Gene3D" id="3.10.10.10">
    <property type="entry name" value="HIV Type 1 Reverse Transcriptase, subunit A, domain 1"/>
    <property type="match status" value="1"/>
</dbReference>
<dbReference type="SUPFAM" id="SSF56672">
    <property type="entry name" value="DNA/RNA polymerases"/>
    <property type="match status" value="1"/>
</dbReference>
<accession>A0AAW1RM61</accession>
<dbReference type="EMBL" id="JALJOS010000009">
    <property type="protein sequence ID" value="KAK9834773.1"/>
    <property type="molecule type" value="Genomic_DNA"/>
</dbReference>
<dbReference type="Proteomes" id="UP001438707">
    <property type="component" value="Unassembled WGS sequence"/>
</dbReference>
<feature type="region of interest" description="Disordered" evidence="1">
    <location>
        <begin position="277"/>
        <end position="301"/>
    </location>
</feature>
<keyword evidence="3" id="KW-1185">Reference proteome</keyword>
<protein>
    <submittedName>
        <fullName evidence="2">Uncharacterized protein</fullName>
    </submittedName>
</protein>
<dbReference type="InterPro" id="IPR043502">
    <property type="entry name" value="DNA/RNA_pol_sf"/>
</dbReference>
<evidence type="ECO:0000313" key="3">
    <source>
        <dbReference type="Proteomes" id="UP001438707"/>
    </source>
</evidence>
<reference evidence="2 3" key="1">
    <citation type="journal article" date="2024" name="Nat. Commun.">
        <title>Phylogenomics reveals the evolutionary origins of lichenization in chlorophyte algae.</title>
        <authorList>
            <person name="Puginier C."/>
            <person name="Libourel C."/>
            <person name="Otte J."/>
            <person name="Skaloud P."/>
            <person name="Haon M."/>
            <person name="Grisel S."/>
            <person name="Petersen M."/>
            <person name="Berrin J.G."/>
            <person name="Delaux P.M."/>
            <person name="Dal Grande F."/>
            <person name="Keller J."/>
        </authorList>
    </citation>
    <scope>NUCLEOTIDE SEQUENCE [LARGE SCALE GENOMIC DNA]</scope>
    <source>
        <strain evidence="2 3">SAG 2145</strain>
    </source>
</reference>